<organism evidence="1 2">
    <name type="scientific">Tetrahymena thermophila (strain SB210)</name>
    <dbReference type="NCBI Taxonomy" id="312017"/>
    <lineage>
        <taxon>Eukaryota</taxon>
        <taxon>Sar</taxon>
        <taxon>Alveolata</taxon>
        <taxon>Ciliophora</taxon>
        <taxon>Intramacronucleata</taxon>
        <taxon>Oligohymenophorea</taxon>
        <taxon>Hymenostomatida</taxon>
        <taxon>Tetrahymenina</taxon>
        <taxon>Tetrahymenidae</taxon>
        <taxon>Tetrahymena</taxon>
    </lineage>
</organism>
<evidence type="ECO:0000313" key="2">
    <source>
        <dbReference type="Proteomes" id="UP000009168"/>
    </source>
</evidence>
<dbReference type="KEGG" id="tet:TTHERM_00011770"/>
<dbReference type="Proteomes" id="UP000009168">
    <property type="component" value="Unassembled WGS sequence"/>
</dbReference>
<dbReference type="AlphaFoldDB" id="Q22RW1"/>
<evidence type="ECO:0008006" key="3">
    <source>
        <dbReference type="Google" id="ProtNLM"/>
    </source>
</evidence>
<dbReference type="GeneID" id="7846059"/>
<evidence type="ECO:0000313" key="1">
    <source>
        <dbReference type="EMBL" id="EAR88011.3"/>
    </source>
</evidence>
<reference evidence="2" key="1">
    <citation type="journal article" date="2006" name="PLoS Biol.">
        <title>Macronuclear genome sequence of the ciliate Tetrahymena thermophila, a model eukaryote.</title>
        <authorList>
            <person name="Eisen J.A."/>
            <person name="Coyne R.S."/>
            <person name="Wu M."/>
            <person name="Wu D."/>
            <person name="Thiagarajan M."/>
            <person name="Wortman J.R."/>
            <person name="Badger J.H."/>
            <person name="Ren Q."/>
            <person name="Amedeo P."/>
            <person name="Jones K.M."/>
            <person name="Tallon L.J."/>
            <person name="Delcher A.L."/>
            <person name="Salzberg S.L."/>
            <person name="Silva J.C."/>
            <person name="Haas B.J."/>
            <person name="Majoros W.H."/>
            <person name="Farzad M."/>
            <person name="Carlton J.M."/>
            <person name="Smith R.K. Jr."/>
            <person name="Garg J."/>
            <person name="Pearlman R.E."/>
            <person name="Karrer K.M."/>
            <person name="Sun L."/>
            <person name="Manning G."/>
            <person name="Elde N.C."/>
            <person name="Turkewitz A.P."/>
            <person name="Asai D.J."/>
            <person name="Wilkes D.E."/>
            <person name="Wang Y."/>
            <person name="Cai H."/>
            <person name="Collins K."/>
            <person name="Stewart B.A."/>
            <person name="Lee S.R."/>
            <person name="Wilamowska K."/>
            <person name="Weinberg Z."/>
            <person name="Ruzzo W.L."/>
            <person name="Wloga D."/>
            <person name="Gaertig J."/>
            <person name="Frankel J."/>
            <person name="Tsao C.-C."/>
            <person name="Gorovsky M.A."/>
            <person name="Keeling P.J."/>
            <person name="Waller R.F."/>
            <person name="Patron N.J."/>
            <person name="Cherry J.M."/>
            <person name="Stover N.A."/>
            <person name="Krieger C.J."/>
            <person name="del Toro C."/>
            <person name="Ryder H.F."/>
            <person name="Williamson S.C."/>
            <person name="Barbeau R.A."/>
            <person name="Hamilton E.P."/>
            <person name="Orias E."/>
        </authorList>
    </citation>
    <scope>NUCLEOTIDE SEQUENCE [LARGE SCALE GENOMIC DNA]</scope>
    <source>
        <strain evidence="2">SB210</strain>
    </source>
</reference>
<dbReference type="HOGENOM" id="CLU_273810_0_0_1"/>
<gene>
    <name evidence="1" type="ORF">TTHERM_00011770</name>
</gene>
<dbReference type="SUPFAM" id="SSF48371">
    <property type="entry name" value="ARM repeat"/>
    <property type="match status" value="1"/>
</dbReference>
<dbReference type="RefSeq" id="XP_001008256.3">
    <property type="nucleotide sequence ID" value="XM_001008256.3"/>
</dbReference>
<dbReference type="STRING" id="312017.Q22RW1"/>
<protein>
    <recommendedName>
        <fullName evidence="3">Armadillo-type fold</fullName>
    </recommendedName>
</protein>
<dbReference type="EMBL" id="GG662845">
    <property type="protein sequence ID" value="EAR88011.3"/>
    <property type="molecule type" value="Genomic_DNA"/>
</dbReference>
<keyword evidence="2" id="KW-1185">Reference proteome</keyword>
<accession>Q22RW1</accession>
<proteinExistence type="predicted"/>
<dbReference type="InterPro" id="IPR016024">
    <property type="entry name" value="ARM-type_fold"/>
</dbReference>
<sequence length="1182" mass="139307">MNSSNIEDYFSFVEQQKIIIQNELQDVQIANEGVVNLIIAALSNNDSQVRQNAETSLMLIRQTDVVLHTEDVLKAIAISLNQETLKYIIPYTLSLIKSLKQLKVFQEDQVLLKILSYVFVALQNRNLNQNQTKILVSCLPYLLDLSCSAQEPDWFLLTILKECEKLFEQSGDKRDIYIGLSLIYELIMDVFTNEKVRNVLVCILQKMFMILETMANLVFQEIISAQRDLQNLEGNLQILKMTCQILTISIQRVQNAKSELMQIFLSNLHLMNFFEMVIQFNFNQALKLQNCDPNISLITFDQSQTANNLISLFELIDGIKFNSLKSLVVMNQYYLQKEQQTKQQMFDTVQVQQNYSYFLQKFESILLHICKQLHLCVNNQSPQYLSHIYCQKSCMKNIDFAVVFIINSVNDSKLYKFFAQNYQDIFNEILLSLVCNNVKDYESYSEESDEFTKLEQDLYNNRESDILKSNGCELIFRLAEQIDGFLAYAISYCCKTIELIFKEHSDNQFKESLIKYKSSLFLTLDKANQIETILLILILLSRQAGQRRDLTKQIEIMLNNYFTSDLIKVSGISRLRCSALISYYSIYLFTDFDRHSNLYVAINTKLLSDMMVFLIKYLKNKQEEKGVSVAIDTLFRLINTWELKGCIESIITDIIETLVELIKDSQNGIFFEFLEKVIDNYTFIIKNYATEIIKNLCNRINRIQNQIKGKKYESSMLIMQCISCIIQFVKDEKIFNDFYIYFEENILELIKYLDVVEEIQFEDKLCELCVCILQQLREFEELNEVIGRNLEKLYQKNCCSIRCESFYELLIEVFRSEYLLYDKQYILCSVFRIAIDSIKQLNINQLTYQYPEFIQACFLIQLGIQHNHDIFNSKQKLYEDIMIYLIQLYPSLTSQQFYPLKYIQIFLFFFYYQPVQTLNAIKNSNILIHLLQQLEQKYIVDHLEQPYDRKVLSYGLIGLINNWQQCSLNHNDVSKLFKLALYTLNYTSTSSPVKSDQFKVINEYKHKGSIEKSAKVSRPQFNDDDTWLQSNEEPLDLYDINVSDIEYERLNNFYYKPERDFYPKIEKCNPPAYKCDEYSMYRQMLKTLKKSQVELFNFIISSLNEEESKLYNSIVKAQIVQTSNNQYSVRQIKKIKKKNQFYEQINHVVEMAQEDIHQNSNSSQIIQQNKSNLNDKIIDEEI</sequence>
<name>Q22RW1_TETTS</name>
<dbReference type="InParanoid" id="Q22RW1"/>